<gene>
    <name evidence="3" type="ORF">H072_434</name>
</gene>
<reference evidence="3 4" key="1">
    <citation type="journal article" date="2013" name="PLoS Genet.">
        <title>Genomic mechanisms accounting for the adaptation to parasitism in nematode-trapping fungi.</title>
        <authorList>
            <person name="Meerupati T."/>
            <person name="Andersson K.M."/>
            <person name="Friman E."/>
            <person name="Kumar D."/>
            <person name="Tunlid A."/>
            <person name="Ahren D."/>
        </authorList>
    </citation>
    <scope>NUCLEOTIDE SEQUENCE [LARGE SCALE GENOMIC DNA]</scope>
    <source>
        <strain evidence="3 4">CBS 200.50</strain>
    </source>
</reference>
<dbReference type="PANTHER" id="PTHR48079">
    <property type="entry name" value="PROTEIN YEEZ"/>
    <property type="match status" value="1"/>
</dbReference>
<dbReference type="HOGENOM" id="CLU_007383_12_2_1"/>
<dbReference type="InterPro" id="IPR036291">
    <property type="entry name" value="NAD(P)-bd_dom_sf"/>
</dbReference>
<keyword evidence="4" id="KW-1185">Reference proteome</keyword>
<dbReference type="PANTHER" id="PTHR48079:SF6">
    <property type="entry name" value="NAD(P)-BINDING DOMAIN-CONTAINING PROTEIN-RELATED"/>
    <property type="match status" value="1"/>
</dbReference>
<reference evidence="4" key="2">
    <citation type="submission" date="2013-04" db="EMBL/GenBank/DDBJ databases">
        <title>Genomic mechanisms accounting for the adaptation to parasitism in nematode-trapping fungi.</title>
        <authorList>
            <person name="Ahren D.G."/>
        </authorList>
    </citation>
    <scope>NUCLEOTIDE SEQUENCE [LARGE SCALE GENOMIC DNA]</scope>
    <source>
        <strain evidence="4">CBS 200.50</strain>
    </source>
</reference>
<comment type="caution">
    <text evidence="3">The sequence shown here is derived from an EMBL/GenBank/DDBJ whole genome shotgun (WGS) entry which is preliminary data.</text>
</comment>
<dbReference type="InterPro" id="IPR051783">
    <property type="entry name" value="NAD(P)-dependent_oxidoreduct"/>
</dbReference>
<dbReference type="InterPro" id="IPR016040">
    <property type="entry name" value="NAD(P)-bd_dom"/>
</dbReference>
<evidence type="ECO:0000259" key="2">
    <source>
        <dbReference type="Pfam" id="PF13460"/>
    </source>
</evidence>
<proteinExistence type="predicted"/>
<dbReference type="OMA" id="HNDWDGV"/>
<protein>
    <submittedName>
        <fullName evidence="3">Uncharacterized protein</fullName>
    </submittedName>
</protein>
<dbReference type="EMBL" id="AQGS01000013">
    <property type="protein sequence ID" value="EPS45536.1"/>
    <property type="molecule type" value="Genomic_DNA"/>
</dbReference>
<organism evidence="3 4">
    <name type="scientific">Dactylellina haptotyla (strain CBS 200.50)</name>
    <name type="common">Nematode-trapping fungus</name>
    <name type="synonym">Monacrosporium haptotylum</name>
    <dbReference type="NCBI Taxonomy" id="1284197"/>
    <lineage>
        <taxon>Eukaryota</taxon>
        <taxon>Fungi</taxon>
        <taxon>Dikarya</taxon>
        <taxon>Ascomycota</taxon>
        <taxon>Pezizomycotina</taxon>
        <taxon>Orbiliomycetes</taxon>
        <taxon>Orbiliales</taxon>
        <taxon>Orbiliaceae</taxon>
        <taxon>Dactylellina</taxon>
    </lineage>
</organism>
<dbReference type="Pfam" id="PF01370">
    <property type="entry name" value="Epimerase"/>
    <property type="match status" value="1"/>
</dbReference>
<name>S8AX08_DACHA</name>
<dbReference type="GO" id="GO:0005737">
    <property type="term" value="C:cytoplasm"/>
    <property type="evidence" value="ECO:0007669"/>
    <property type="project" value="TreeGrafter"/>
</dbReference>
<dbReference type="eggNOG" id="KOG1502">
    <property type="taxonomic scope" value="Eukaryota"/>
</dbReference>
<feature type="domain" description="NAD-dependent epimerase/dehydratase" evidence="1">
    <location>
        <begin position="167"/>
        <end position="235"/>
    </location>
</feature>
<evidence type="ECO:0000313" key="4">
    <source>
        <dbReference type="Proteomes" id="UP000015100"/>
    </source>
</evidence>
<dbReference type="Proteomes" id="UP000015100">
    <property type="component" value="Unassembled WGS sequence"/>
</dbReference>
<dbReference type="GO" id="GO:0004029">
    <property type="term" value="F:aldehyde dehydrogenase (NAD+) activity"/>
    <property type="evidence" value="ECO:0007669"/>
    <property type="project" value="TreeGrafter"/>
</dbReference>
<dbReference type="SUPFAM" id="SSF51735">
    <property type="entry name" value="NAD(P)-binding Rossmann-fold domains"/>
    <property type="match status" value="1"/>
</dbReference>
<dbReference type="OrthoDB" id="2130169at2759"/>
<sequence length="341" mass="36879">MASIFIVGATGYIGGAVLTRLLSENPSLNITALVRTDAKADQLKAAHPTVKTVLGDLDSSDTLTALAAQHDIIITAANSDHPEHITAIYEGMAQNKSGKPTYLIHTSGTGITLDTSLKHAGEAVQSEISDKNWDDVADYTELVNFPLEQLHRNVDVLVQAPPVDRNPNIRYAIICPPLIWGESKGAINTRSIQIPLIIHSALQRGQAFHIGSGENRWSHVHVEDLVDLYISLIEDALKEDGGKAGWSENGGWYFAESGVTTWGEITRTIAKVGYEKGLFKSDEAEAVDVPTAASLNRLGPVLWGLQSLTTATRAREAFGWNPKELDILGSLEGEVEVVSKK</sequence>
<dbReference type="AlphaFoldDB" id="S8AX08"/>
<dbReference type="Pfam" id="PF13460">
    <property type="entry name" value="NAD_binding_10"/>
    <property type="match status" value="1"/>
</dbReference>
<evidence type="ECO:0000259" key="1">
    <source>
        <dbReference type="Pfam" id="PF01370"/>
    </source>
</evidence>
<accession>S8AX08</accession>
<dbReference type="InterPro" id="IPR001509">
    <property type="entry name" value="Epimerase_deHydtase"/>
</dbReference>
<feature type="domain" description="NAD(P)-binding" evidence="2">
    <location>
        <begin position="8"/>
        <end position="94"/>
    </location>
</feature>
<evidence type="ECO:0000313" key="3">
    <source>
        <dbReference type="EMBL" id="EPS45536.1"/>
    </source>
</evidence>
<dbReference type="STRING" id="1284197.S8AX08"/>
<dbReference type="Gene3D" id="3.40.50.720">
    <property type="entry name" value="NAD(P)-binding Rossmann-like Domain"/>
    <property type="match status" value="1"/>
</dbReference>